<dbReference type="AlphaFoldDB" id="A0A0F9UZV8"/>
<comment type="caution">
    <text evidence="1">The sequence shown here is derived from an EMBL/GenBank/DDBJ whole genome shotgun (WGS) entry which is preliminary data.</text>
</comment>
<sequence>MALKNTAKIFTRVLNDANDLTDLEAEIAAWLVSDTTVEAKAPVSTNVTQTVDGRGLITMTVVVVIGSAV</sequence>
<reference evidence="1" key="1">
    <citation type="journal article" date="2015" name="Nature">
        <title>Complex archaea that bridge the gap between prokaryotes and eukaryotes.</title>
        <authorList>
            <person name="Spang A."/>
            <person name="Saw J.H."/>
            <person name="Jorgensen S.L."/>
            <person name="Zaremba-Niedzwiedzka K."/>
            <person name="Martijn J."/>
            <person name="Lind A.E."/>
            <person name="van Eijk R."/>
            <person name="Schleper C."/>
            <person name="Guy L."/>
            <person name="Ettema T.J."/>
        </authorList>
    </citation>
    <scope>NUCLEOTIDE SEQUENCE</scope>
</reference>
<accession>A0A0F9UZV8</accession>
<gene>
    <name evidence="1" type="ORF">LCGC14_0146060</name>
</gene>
<proteinExistence type="predicted"/>
<organism evidence="1">
    <name type="scientific">marine sediment metagenome</name>
    <dbReference type="NCBI Taxonomy" id="412755"/>
    <lineage>
        <taxon>unclassified sequences</taxon>
        <taxon>metagenomes</taxon>
        <taxon>ecological metagenomes</taxon>
    </lineage>
</organism>
<protein>
    <submittedName>
        <fullName evidence="1">Uncharacterized protein</fullName>
    </submittedName>
</protein>
<name>A0A0F9UZV8_9ZZZZ</name>
<dbReference type="EMBL" id="LAZR01000051">
    <property type="protein sequence ID" value="KKN98495.1"/>
    <property type="molecule type" value="Genomic_DNA"/>
</dbReference>
<evidence type="ECO:0000313" key="1">
    <source>
        <dbReference type="EMBL" id="KKN98495.1"/>
    </source>
</evidence>